<dbReference type="Gene3D" id="1.10.260.130">
    <property type="match status" value="1"/>
</dbReference>
<keyword evidence="1" id="KW-0732">Signal</keyword>
<dbReference type="RefSeq" id="WP_199704423.1">
    <property type="nucleotide sequence ID" value="NZ_JAEMNV010000003.1"/>
</dbReference>
<evidence type="ECO:0000313" key="3">
    <source>
        <dbReference type="Proteomes" id="UP000655868"/>
    </source>
</evidence>
<evidence type="ECO:0000313" key="2">
    <source>
        <dbReference type="EMBL" id="MBJ8339706.1"/>
    </source>
</evidence>
<dbReference type="Pfam" id="PF03583">
    <property type="entry name" value="LIP"/>
    <property type="match status" value="1"/>
</dbReference>
<dbReference type="InterPro" id="IPR029058">
    <property type="entry name" value="AB_hydrolase_fold"/>
</dbReference>
<keyword evidence="3" id="KW-1185">Reference proteome</keyword>
<accession>A0A934U3M6</accession>
<name>A0A934U3M6_9NOCA</name>
<dbReference type="GO" id="GO:0004806">
    <property type="term" value="F:triacylglycerol lipase activity"/>
    <property type="evidence" value="ECO:0007669"/>
    <property type="project" value="InterPro"/>
</dbReference>
<dbReference type="Proteomes" id="UP000655868">
    <property type="component" value="Unassembled WGS sequence"/>
</dbReference>
<protein>
    <submittedName>
        <fullName evidence="2">Triacylglycerol lipase</fullName>
    </submittedName>
</protein>
<dbReference type="EMBL" id="JAEMNV010000003">
    <property type="protein sequence ID" value="MBJ8339706.1"/>
    <property type="molecule type" value="Genomic_DNA"/>
</dbReference>
<dbReference type="PANTHER" id="PTHR34853">
    <property type="match status" value="1"/>
</dbReference>
<sequence>MAGSSSITRRALTLAAGIAIAGHIAVSAPASAEPSVPVQPALPFPHFPLPPELDPGFYDPPADVVASKAPGELIAARQVTLANLSLIPVNVDAWQLSFRSNNTRGEAIPSVATVIKPRGNGTGARNLLSFQPAEDSLGHYCTASYALQQGSLPGLITGQQVLTAQFLEIQAAVAQGWAVVVPDHQGPDSAYAAGPLAGRITLDGIRAAENFDLLGLAGRDTQVAMLGYSGGAIATGHAAELHESYAPELNIVGAAEGGIPADITAMLNLADNNAASGLIMGGMIGVSREYPELAALMNAKLDPLGQALVAAKNPLCVAYQAALLPFGNLKGMFDTPGDPLDDPIAKSVLDKIKMGKSVPQFPMYMYQANPDWIVPVGPVNTLVDTYCKDPNAKVQYTRDHFSEHITLEIAAVPSALLWIRDRFAGVPVAAGCTTTDVGSMALDERTWPVWQSVVGDLVAGLFGKPIGS</sequence>
<comment type="caution">
    <text evidence="2">The sequence shown here is derived from an EMBL/GenBank/DDBJ whole genome shotgun (WGS) entry which is preliminary data.</text>
</comment>
<reference evidence="2" key="1">
    <citation type="submission" date="2020-12" db="EMBL/GenBank/DDBJ databases">
        <title>Antrihabitans popcorni sp. nov. and Antrihabitans auranticaus sp. nov., isolated from a larva cave.</title>
        <authorList>
            <person name="Lee S.D."/>
            <person name="Kim I.S."/>
        </authorList>
    </citation>
    <scope>NUCLEOTIDE SEQUENCE</scope>
    <source>
        <strain evidence="2">YC3-6</strain>
    </source>
</reference>
<evidence type="ECO:0000256" key="1">
    <source>
        <dbReference type="SAM" id="SignalP"/>
    </source>
</evidence>
<dbReference type="PANTHER" id="PTHR34853:SF1">
    <property type="entry name" value="LIPASE 5"/>
    <property type="match status" value="1"/>
</dbReference>
<dbReference type="InterPro" id="IPR005152">
    <property type="entry name" value="Lipase_secreted"/>
</dbReference>
<feature type="signal peptide" evidence="1">
    <location>
        <begin position="1"/>
        <end position="32"/>
    </location>
</feature>
<dbReference type="GO" id="GO:0016042">
    <property type="term" value="P:lipid catabolic process"/>
    <property type="evidence" value="ECO:0007669"/>
    <property type="project" value="InterPro"/>
</dbReference>
<dbReference type="SUPFAM" id="SSF53474">
    <property type="entry name" value="alpha/beta-Hydrolases"/>
    <property type="match status" value="1"/>
</dbReference>
<gene>
    <name evidence="2" type="ORF">JGU71_12495</name>
</gene>
<proteinExistence type="predicted"/>
<organism evidence="2 3">
    <name type="scientific">Antrihabitans stalagmiti</name>
    <dbReference type="NCBI Taxonomy" id="2799499"/>
    <lineage>
        <taxon>Bacteria</taxon>
        <taxon>Bacillati</taxon>
        <taxon>Actinomycetota</taxon>
        <taxon>Actinomycetes</taxon>
        <taxon>Mycobacteriales</taxon>
        <taxon>Nocardiaceae</taxon>
        <taxon>Antrihabitans</taxon>
    </lineage>
</organism>
<dbReference type="AlphaFoldDB" id="A0A934U3M6"/>
<feature type="chain" id="PRO_5037619661" evidence="1">
    <location>
        <begin position="33"/>
        <end position="468"/>
    </location>
</feature>
<dbReference type="Gene3D" id="3.40.50.1820">
    <property type="entry name" value="alpha/beta hydrolase"/>
    <property type="match status" value="1"/>
</dbReference>